<sequence length="324" mass="37015">MKVDVLIGADFYWSFVEDSVIRGHRDDHPIALTSVLGYLLSGPINIDKTISNNESCCCVYTTYVMLVNSSHSKSLVKNSMASIWGIGEFDNSNFEIIDNFRHTIKYNEAQKQYSVGLSFKENHLPICDNYNLTINRFKNLQKRLSKDKALLQSYNDIIKDQLLQCIIEPVLDEAKDHRQIHYLPHRPVLRDDKFTSKVRIAFDASSAADGPSLNECLYARPSLTTSLYGVLLRFRSQKIAFIADIEKAFLQISLSPLDCDYVRFLWFKDLNDINTSNIYTKEIISYRLCRVLFGVTSSPFLLSATLIKHAERCIDSAQILLTNS</sequence>
<dbReference type="SUPFAM" id="SSF56672">
    <property type="entry name" value="DNA/RNA polymerases"/>
    <property type="match status" value="1"/>
</dbReference>
<dbReference type="PANTHER" id="PTHR47331:SF1">
    <property type="entry name" value="GAG-LIKE PROTEIN"/>
    <property type="match status" value="1"/>
</dbReference>
<evidence type="ECO:0000313" key="2">
    <source>
        <dbReference type="RefSeq" id="XP_065662784.1"/>
    </source>
</evidence>
<protein>
    <submittedName>
        <fullName evidence="2">Uncharacterized protein LOC136085410</fullName>
    </submittedName>
</protein>
<dbReference type="RefSeq" id="XP_065662784.1">
    <property type="nucleotide sequence ID" value="XM_065806712.1"/>
</dbReference>
<dbReference type="Proteomes" id="UP001652625">
    <property type="component" value="Chromosome 09"/>
</dbReference>
<dbReference type="InterPro" id="IPR043502">
    <property type="entry name" value="DNA/RNA_pol_sf"/>
</dbReference>
<proteinExistence type="predicted"/>
<reference evidence="2" key="1">
    <citation type="submission" date="2025-08" db="UniProtKB">
        <authorList>
            <consortium name="RefSeq"/>
        </authorList>
    </citation>
    <scope>IDENTIFICATION</scope>
</reference>
<keyword evidence="1" id="KW-1185">Reference proteome</keyword>
<organism evidence="1 2">
    <name type="scientific">Hydra vulgaris</name>
    <name type="common">Hydra</name>
    <name type="synonym">Hydra attenuata</name>
    <dbReference type="NCBI Taxonomy" id="6087"/>
    <lineage>
        <taxon>Eukaryota</taxon>
        <taxon>Metazoa</taxon>
        <taxon>Cnidaria</taxon>
        <taxon>Hydrozoa</taxon>
        <taxon>Hydroidolina</taxon>
        <taxon>Anthoathecata</taxon>
        <taxon>Aplanulata</taxon>
        <taxon>Hydridae</taxon>
        <taxon>Hydra</taxon>
    </lineage>
</organism>
<name>A0ABM4CLV9_HYDVU</name>
<dbReference type="GeneID" id="136085410"/>
<dbReference type="PANTHER" id="PTHR47331">
    <property type="entry name" value="PHD-TYPE DOMAIN-CONTAINING PROTEIN"/>
    <property type="match status" value="1"/>
</dbReference>
<accession>A0ABM4CLV9</accession>
<evidence type="ECO:0000313" key="1">
    <source>
        <dbReference type="Proteomes" id="UP001652625"/>
    </source>
</evidence>
<gene>
    <name evidence="2" type="primary">LOC136085410</name>
</gene>